<dbReference type="Pfam" id="PF00651">
    <property type="entry name" value="BTB"/>
    <property type="match status" value="1"/>
</dbReference>
<evidence type="ECO:0000313" key="3">
    <source>
        <dbReference type="Proteomes" id="UP000580250"/>
    </source>
</evidence>
<accession>A0A6V7W6V0</accession>
<dbReference type="CDD" id="cd18186">
    <property type="entry name" value="BTB_POZ_ZBTB_KLHL-like"/>
    <property type="match status" value="1"/>
</dbReference>
<evidence type="ECO:0000259" key="1">
    <source>
        <dbReference type="PROSITE" id="PS50097"/>
    </source>
</evidence>
<dbReference type="AlphaFoldDB" id="A0A6V7W6V0"/>
<dbReference type="Gene3D" id="3.30.710.10">
    <property type="entry name" value="Potassium Channel Kv1.1, Chain A"/>
    <property type="match status" value="1"/>
</dbReference>
<dbReference type="EMBL" id="CAJEWN010000448">
    <property type="protein sequence ID" value="CAD2182917.1"/>
    <property type="molecule type" value="Genomic_DNA"/>
</dbReference>
<name>A0A6V7W6V0_MELEN</name>
<dbReference type="PANTHER" id="PTHR24413">
    <property type="entry name" value="SPECKLE-TYPE POZ PROTEIN"/>
    <property type="match status" value="1"/>
</dbReference>
<dbReference type="OrthoDB" id="6777468at2759"/>
<reference evidence="2 3" key="1">
    <citation type="submission" date="2020-08" db="EMBL/GenBank/DDBJ databases">
        <authorList>
            <person name="Koutsovoulos G."/>
            <person name="Danchin GJ E."/>
        </authorList>
    </citation>
    <scope>NUCLEOTIDE SEQUENCE [LARGE SCALE GENOMIC DNA]</scope>
</reference>
<dbReference type="SMART" id="SM00225">
    <property type="entry name" value="BTB"/>
    <property type="match status" value="1"/>
</dbReference>
<proteinExistence type="predicted"/>
<organism evidence="2 3">
    <name type="scientific">Meloidogyne enterolobii</name>
    <name type="common">Root-knot nematode worm</name>
    <name type="synonym">Meloidogyne mayaguensis</name>
    <dbReference type="NCBI Taxonomy" id="390850"/>
    <lineage>
        <taxon>Eukaryota</taxon>
        <taxon>Metazoa</taxon>
        <taxon>Ecdysozoa</taxon>
        <taxon>Nematoda</taxon>
        <taxon>Chromadorea</taxon>
        <taxon>Rhabditida</taxon>
        <taxon>Tylenchina</taxon>
        <taxon>Tylenchomorpha</taxon>
        <taxon>Tylenchoidea</taxon>
        <taxon>Meloidogynidae</taxon>
        <taxon>Meloidogyninae</taxon>
        <taxon>Meloidogyne</taxon>
    </lineage>
</organism>
<dbReference type="SUPFAM" id="SSF54695">
    <property type="entry name" value="POZ domain"/>
    <property type="match status" value="1"/>
</dbReference>
<dbReference type="InterPro" id="IPR011333">
    <property type="entry name" value="SKP1/BTB/POZ_sf"/>
</dbReference>
<gene>
    <name evidence="2" type="ORF">MENT_LOCUS35166</name>
</gene>
<dbReference type="Proteomes" id="UP000580250">
    <property type="component" value="Unassembled WGS sequence"/>
</dbReference>
<feature type="domain" description="BTB" evidence="1">
    <location>
        <begin position="185"/>
        <end position="253"/>
    </location>
</feature>
<dbReference type="InterPro" id="IPR000210">
    <property type="entry name" value="BTB/POZ_dom"/>
</dbReference>
<dbReference type="PROSITE" id="PS50097">
    <property type="entry name" value="BTB"/>
    <property type="match status" value="1"/>
</dbReference>
<comment type="caution">
    <text evidence="2">The sequence shown here is derived from an EMBL/GenBank/DDBJ whole genome shotgun (WGS) entry which is preliminary data.</text>
</comment>
<protein>
    <recommendedName>
        <fullName evidence="1">BTB domain-containing protein</fullName>
    </recommendedName>
</protein>
<sequence>MFFDVSDKLNLIKCNIEWKIYDLILRKEFFMNDQIMTSMISMIFLDLKLNIGKKFFNPICPSVVWELRIIVKNSYHQTLISLMQVGLNESKVSVFAKYSIYAYDIEGNRVHICFYLENFENKTESDKSEIQLHKISQADGSVLLYCEVEFLPHNIKCEYNYDQIANSQFEERNLIKDLFIYRTLTDFVIKIGDVKINVHRCILAQNSSVFLTMFEQTDMIEAKNGELEITDSSPECFQALIEYFYLGQISSNILENNVDDLYAIAHKYEVHSLMDKCEIIMASSIDETNFARRCSYSQLYNLITIEKACIKYIVASRRNFLDSNEWKEFKTKNKDFANHLMELALKTEF</sequence>
<evidence type="ECO:0000313" key="2">
    <source>
        <dbReference type="EMBL" id="CAD2182917.1"/>
    </source>
</evidence>